<evidence type="ECO:0000256" key="1">
    <source>
        <dbReference type="ARBA" id="ARBA00023015"/>
    </source>
</evidence>
<accession>A0A1I2D0T6</accession>
<dbReference type="SMART" id="SM01012">
    <property type="entry name" value="ANTAR"/>
    <property type="match status" value="1"/>
</dbReference>
<keyword evidence="1" id="KW-0805">Transcription regulation</keyword>
<dbReference type="Pfam" id="PF13185">
    <property type="entry name" value="GAF_2"/>
    <property type="match status" value="1"/>
</dbReference>
<dbReference type="Pfam" id="PF03861">
    <property type="entry name" value="ANTAR"/>
    <property type="match status" value="1"/>
</dbReference>
<dbReference type="OrthoDB" id="3688893at2"/>
<evidence type="ECO:0000256" key="2">
    <source>
        <dbReference type="ARBA" id="ARBA00023163"/>
    </source>
</evidence>
<sequence length="221" mass="23446">MSVAGYLHEFAVRSVAVLGGNVETSILLRYRGVSMRAASSNAAAARCDQVEARSGEGLCVDAMDSGDLLIVRDLASEVRWRDWREAAAKEGFVTAAAVPAEILEGMSLALNVYSRSPIDWTEEVQQVIGAYAELAAAAVRLHLEREPAELESELASEPSGADDPGVVERAVGAIMHANGCRAEEARELIATSAQNAELSQRAVALTILRALVPGEGDRTTV</sequence>
<reference evidence="5" key="1">
    <citation type="submission" date="2016-10" db="EMBL/GenBank/DDBJ databases">
        <authorList>
            <person name="Varghese N."/>
            <person name="Submissions S."/>
        </authorList>
    </citation>
    <scope>NUCLEOTIDE SEQUENCE [LARGE SCALE GENOMIC DNA]</scope>
    <source>
        <strain evidence="5">DSM 19083</strain>
    </source>
</reference>
<proteinExistence type="predicted"/>
<dbReference type="RefSeq" id="WP_093374480.1">
    <property type="nucleotide sequence ID" value="NZ_BNAN01000001.1"/>
</dbReference>
<protein>
    <submittedName>
        <fullName evidence="4">ANTAR domain-containing protein</fullName>
    </submittedName>
</protein>
<dbReference type="EMBL" id="FONZ01000001">
    <property type="protein sequence ID" value="SFE74109.1"/>
    <property type="molecule type" value="Genomic_DNA"/>
</dbReference>
<dbReference type="GO" id="GO:0003723">
    <property type="term" value="F:RNA binding"/>
    <property type="evidence" value="ECO:0007669"/>
    <property type="project" value="InterPro"/>
</dbReference>
<dbReference type="PROSITE" id="PS50921">
    <property type="entry name" value="ANTAR"/>
    <property type="match status" value="1"/>
</dbReference>
<dbReference type="Gene3D" id="3.30.450.40">
    <property type="match status" value="1"/>
</dbReference>
<dbReference type="STRING" id="285351.SAMN04488035_0347"/>
<dbReference type="SUPFAM" id="SSF55781">
    <property type="entry name" value="GAF domain-like"/>
    <property type="match status" value="1"/>
</dbReference>
<dbReference type="Gene3D" id="1.10.10.10">
    <property type="entry name" value="Winged helix-like DNA-binding domain superfamily/Winged helix DNA-binding domain"/>
    <property type="match status" value="1"/>
</dbReference>
<keyword evidence="2" id="KW-0804">Transcription</keyword>
<dbReference type="InterPro" id="IPR029016">
    <property type="entry name" value="GAF-like_dom_sf"/>
</dbReference>
<name>A0A1I2D0T6_9MICO</name>
<keyword evidence="5" id="KW-1185">Reference proteome</keyword>
<dbReference type="InterPro" id="IPR036388">
    <property type="entry name" value="WH-like_DNA-bd_sf"/>
</dbReference>
<dbReference type="InterPro" id="IPR003018">
    <property type="entry name" value="GAF"/>
</dbReference>
<evidence type="ECO:0000313" key="5">
    <source>
        <dbReference type="Proteomes" id="UP000198520"/>
    </source>
</evidence>
<dbReference type="Proteomes" id="UP000198520">
    <property type="component" value="Unassembled WGS sequence"/>
</dbReference>
<evidence type="ECO:0000313" key="4">
    <source>
        <dbReference type="EMBL" id="SFE74109.1"/>
    </source>
</evidence>
<dbReference type="AlphaFoldDB" id="A0A1I2D0T6"/>
<gene>
    <name evidence="4" type="ORF">SAMN04488035_0347</name>
</gene>
<dbReference type="InterPro" id="IPR005561">
    <property type="entry name" value="ANTAR"/>
</dbReference>
<organism evidence="4 5">
    <name type="scientific">Flavimobilis marinus</name>
    <dbReference type="NCBI Taxonomy" id="285351"/>
    <lineage>
        <taxon>Bacteria</taxon>
        <taxon>Bacillati</taxon>
        <taxon>Actinomycetota</taxon>
        <taxon>Actinomycetes</taxon>
        <taxon>Micrococcales</taxon>
        <taxon>Jonesiaceae</taxon>
        <taxon>Flavimobilis</taxon>
    </lineage>
</organism>
<evidence type="ECO:0000259" key="3">
    <source>
        <dbReference type="PROSITE" id="PS50921"/>
    </source>
</evidence>
<feature type="domain" description="ANTAR" evidence="3">
    <location>
        <begin position="147"/>
        <end position="208"/>
    </location>
</feature>